<dbReference type="OrthoDB" id="10581840at2759"/>
<dbReference type="Proteomes" id="UP000011087">
    <property type="component" value="Unassembled WGS sequence"/>
</dbReference>
<keyword evidence="4" id="KW-1185">Reference proteome</keyword>
<sequence length="154" mass="17347">MPLRSRQKARLEMVVSDKDLEFYPGTWSLNQEIEGAKNTFFVTLNPDSTVSLPPDVGPDNTDSKIRWTVKHKDFVLAVPKRSTLSTIFDDREYVGTPAMEDNTIRGTIMDGESDPEFVGRFSMSKIAAYSPGSGASSSLEWDGREDEEVWFDEE</sequence>
<evidence type="ECO:0000313" key="4">
    <source>
        <dbReference type="Proteomes" id="UP000011087"/>
    </source>
</evidence>
<dbReference type="HOGENOM" id="CLU_1707611_0_0_1"/>
<dbReference type="RefSeq" id="XP_005842471.1">
    <property type="nucleotide sequence ID" value="XM_005842414.1"/>
</dbReference>
<reference evidence="3" key="3">
    <citation type="submission" date="2015-06" db="UniProtKB">
        <authorList>
            <consortium name="EnsemblProtists"/>
        </authorList>
    </citation>
    <scope>IDENTIFICATION</scope>
</reference>
<gene>
    <name evidence="2" type="ORF">GUITHDRAFT_99266</name>
</gene>
<evidence type="ECO:0000256" key="1">
    <source>
        <dbReference type="SAM" id="MobiDB-lite"/>
    </source>
</evidence>
<dbReference type="AlphaFoldDB" id="L1K3U7"/>
<reference evidence="4" key="2">
    <citation type="submission" date="2012-11" db="EMBL/GenBank/DDBJ databases">
        <authorList>
            <person name="Kuo A."/>
            <person name="Curtis B.A."/>
            <person name="Tanifuji G."/>
            <person name="Burki F."/>
            <person name="Gruber A."/>
            <person name="Irimia M."/>
            <person name="Maruyama S."/>
            <person name="Arias M.C."/>
            <person name="Ball S.G."/>
            <person name="Gile G.H."/>
            <person name="Hirakawa Y."/>
            <person name="Hopkins J.F."/>
            <person name="Rensing S.A."/>
            <person name="Schmutz J."/>
            <person name="Symeonidi A."/>
            <person name="Elias M."/>
            <person name="Eveleigh R.J."/>
            <person name="Herman E.K."/>
            <person name="Klute M.J."/>
            <person name="Nakayama T."/>
            <person name="Obornik M."/>
            <person name="Reyes-Prieto A."/>
            <person name="Armbrust E.V."/>
            <person name="Aves S.J."/>
            <person name="Beiko R.G."/>
            <person name="Coutinho P."/>
            <person name="Dacks J.B."/>
            <person name="Durnford D.G."/>
            <person name="Fast N.M."/>
            <person name="Green B.R."/>
            <person name="Grisdale C."/>
            <person name="Hempe F."/>
            <person name="Henrissat B."/>
            <person name="Hoppner M.P."/>
            <person name="Ishida K.-I."/>
            <person name="Kim E."/>
            <person name="Koreny L."/>
            <person name="Kroth P.G."/>
            <person name="Liu Y."/>
            <person name="Malik S.-B."/>
            <person name="Maier U.G."/>
            <person name="McRose D."/>
            <person name="Mock T."/>
            <person name="Neilson J.A."/>
            <person name="Onodera N.T."/>
            <person name="Poole A.M."/>
            <person name="Pritham E.J."/>
            <person name="Richards T.A."/>
            <person name="Rocap G."/>
            <person name="Roy S.W."/>
            <person name="Sarai C."/>
            <person name="Schaack S."/>
            <person name="Shirato S."/>
            <person name="Slamovits C.H."/>
            <person name="Spencer D.F."/>
            <person name="Suzuki S."/>
            <person name="Worden A.Z."/>
            <person name="Zauner S."/>
            <person name="Barry K."/>
            <person name="Bell C."/>
            <person name="Bharti A.K."/>
            <person name="Crow J.A."/>
            <person name="Grimwood J."/>
            <person name="Kramer R."/>
            <person name="Lindquist E."/>
            <person name="Lucas S."/>
            <person name="Salamov A."/>
            <person name="McFadden G.I."/>
            <person name="Lane C.E."/>
            <person name="Keeling P.J."/>
            <person name="Gray M.W."/>
            <person name="Grigoriev I.V."/>
            <person name="Archibald J.M."/>
        </authorList>
    </citation>
    <scope>NUCLEOTIDE SEQUENCE</scope>
    <source>
        <strain evidence="4">CCMP2712</strain>
    </source>
</reference>
<dbReference type="EMBL" id="JH992965">
    <property type="protein sequence ID" value="EKX55491.1"/>
    <property type="molecule type" value="Genomic_DNA"/>
</dbReference>
<dbReference type="PaxDb" id="55529-EKX55491"/>
<name>L1K3U7_GUITC</name>
<protein>
    <submittedName>
        <fullName evidence="2 3">Uncharacterized protein</fullName>
    </submittedName>
</protein>
<evidence type="ECO:0000313" key="3">
    <source>
        <dbReference type="EnsemblProtists" id="EKX55491"/>
    </source>
</evidence>
<reference evidence="2 4" key="1">
    <citation type="journal article" date="2012" name="Nature">
        <title>Algal genomes reveal evolutionary mosaicism and the fate of nucleomorphs.</title>
        <authorList>
            <consortium name="DOE Joint Genome Institute"/>
            <person name="Curtis B.A."/>
            <person name="Tanifuji G."/>
            <person name="Burki F."/>
            <person name="Gruber A."/>
            <person name="Irimia M."/>
            <person name="Maruyama S."/>
            <person name="Arias M.C."/>
            <person name="Ball S.G."/>
            <person name="Gile G.H."/>
            <person name="Hirakawa Y."/>
            <person name="Hopkins J.F."/>
            <person name="Kuo A."/>
            <person name="Rensing S.A."/>
            <person name="Schmutz J."/>
            <person name="Symeonidi A."/>
            <person name="Elias M."/>
            <person name="Eveleigh R.J."/>
            <person name="Herman E.K."/>
            <person name="Klute M.J."/>
            <person name="Nakayama T."/>
            <person name="Obornik M."/>
            <person name="Reyes-Prieto A."/>
            <person name="Armbrust E.V."/>
            <person name="Aves S.J."/>
            <person name="Beiko R.G."/>
            <person name="Coutinho P."/>
            <person name="Dacks J.B."/>
            <person name="Durnford D.G."/>
            <person name="Fast N.M."/>
            <person name="Green B.R."/>
            <person name="Grisdale C.J."/>
            <person name="Hempel F."/>
            <person name="Henrissat B."/>
            <person name="Hoppner M.P."/>
            <person name="Ishida K."/>
            <person name="Kim E."/>
            <person name="Koreny L."/>
            <person name="Kroth P.G."/>
            <person name="Liu Y."/>
            <person name="Malik S.B."/>
            <person name="Maier U.G."/>
            <person name="McRose D."/>
            <person name="Mock T."/>
            <person name="Neilson J.A."/>
            <person name="Onodera N.T."/>
            <person name="Poole A.M."/>
            <person name="Pritham E.J."/>
            <person name="Richards T.A."/>
            <person name="Rocap G."/>
            <person name="Roy S.W."/>
            <person name="Sarai C."/>
            <person name="Schaack S."/>
            <person name="Shirato S."/>
            <person name="Slamovits C.H."/>
            <person name="Spencer D.F."/>
            <person name="Suzuki S."/>
            <person name="Worden A.Z."/>
            <person name="Zauner S."/>
            <person name="Barry K."/>
            <person name="Bell C."/>
            <person name="Bharti A.K."/>
            <person name="Crow J.A."/>
            <person name="Grimwood J."/>
            <person name="Kramer R."/>
            <person name="Lindquist E."/>
            <person name="Lucas S."/>
            <person name="Salamov A."/>
            <person name="McFadden G.I."/>
            <person name="Lane C.E."/>
            <person name="Keeling P.J."/>
            <person name="Gray M.W."/>
            <person name="Grigoriev I.V."/>
            <person name="Archibald J.M."/>
        </authorList>
    </citation>
    <scope>NUCLEOTIDE SEQUENCE</scope>
    <source>
        <strain evidence="2 4">CCMP2712</strain>
    </source>
</reference>
<feature type="compositionally biased region" description="Acidic residues" evidence="1">
    <location>
        <begin position="143"/>
        <end position="154"/>
    </location>
</feature>
<proteinExistence type="predicted"/>
<accession>L1K3U7</accession>
<feature type="region of interest" description="Disordered" evidence="1">
    <location>
        <begin position="130"/>
        <end position="154"/>
    </location>
</feature>
<dbReference type="EnsemblProtists" id="EKX55491">
    <property type="protein sequence ID" value="EKX55491"/>
    <property type="gene ID" value="GUITHDRAFT_99266"/>
</dbReference>
<evidence type="ECO:0000313" key="2">
    <source>
        <dbReference type="EMBL" id="EKX55491.1"/>
    </source>
</evidence>
<dbReference type="KEGG" id="gtt:GUITHDRAFT_99266"/>
<dbReference type="GeneID" id="17312201"/>
<organism evidence="2">
    <name type="scientific">Guillardia theta (strain CCMP2712)</name>
    <name type="common">Cryptophyte</name>
    <dbReference type="NCBI Taxonomy" id="905079"/>
    <lineage>
        <taxon>Eukaryota</taxon>
        <taxon>Cryptophyceae</taxon>
        <taxon>Pyrenomonadales</taxon>
        <taxon>Geminigeraceae</taxon>
        <taxon>Guillardia</taxon>
    </lineage>
</organism>